<keyword evidence="1" id="KW-0732">Signal</keyword>
<name>A0A9Q9BN22_9STAP</name>
<dbReference type="Proteomes" id="UP000295735">
    <property type="component" value="Unassembled WGS sequence"/>
</dbReference>
<dbReference type="OrthoDB" id="9798935at2"/>
<dbReference type="KEGG" id="mequ:KFV11_09945"/>
<evidence type="ECO:0000313" key="5">
    <source>
        <dbReference type="Proteomes" id="UP001057381"/>
    </source>
</evidence>
<evidence type="ECO:0000256" key="1">
    <source>
        <dbReference type="SAM" id="SignalP"/>
    </source>
</evidence>
<gene>
    <name evidence="2" type="ORF">ERX35_006615</name>
    <name evidence="3" type="ORF">KFV11_09945</name>
</gene>
<evidence type="ECO:0000313" key="3">
    <source>
        <dbReference type="EMBL" id="UTH13530.1"/>
    </source>
</evidence>
<dbReference type="RefSeq" id="WP_149459134.1">
    <property type="nucleotide sequence ID" value="NZ_CP073809.1"/>
</dbReference>
<dbReference type="Proteomes" id="UP001057381">
    <property type="component" value="Chromosome"/>
</dbReference>
<dbReference type="AlphaFoldDB" id="A0A9Q9BN22"/>
<dbReference type="EMBL" id="SCWC02000004">
    <property type="protein sequence ID" value="KAA1039240.1"/>
    <property type="molecule type" value="Genomic_DNA"/>
</dbReference>
<feature type="chain" id="PRO_5040202800" evidence="1">
    <location>
        <begin position="25"/>
        <end position="81"/>
    </location>
</feature>
<feature type="signal peptide" evidence="1">
    <location>
        <begin position="1"/>
        <end position="24"/>
    </location>
</feature>
<proteinExistence type="predicted"/>
<organism evidence="3 5">
    <name type="scientific">Macrococcus equipercicus</name>
    <dbReference type="NCBI Taxonomy" id="69967"/>
    <lineage>
        <taxon>Bacteria</taxon>
        <taxon>Bacillati</taxon>
        <taxon>Bacillota</taxon>
        <taxon>Bacilli</taxon>
        <taxon>Bacillales</taxon>
        <taxon>Staphylococcaceae</taxon>
        <taxon>Macrococcus</taxon>
    </lineage>
</organism>
<evidence type="ECO:0000313" key="4">
    <source>
        <dbReference type="Proteomes" id="UP000295735"/>
    </source>
</evidence>
<dbReference type="EMBL" id="CP073809">
    <property type="protein sequence ID" value="UTH13530.1"/>
    <property type="molecule type" value="Genomic_DNA"/>
</dbReference>
<accession>A0A9Q9BN22</accession>
<sequence>MRKIAVVAAAVVISSIITMTQAEAEMNNHEHSQSLWVIADKYDTTITNMKKAYREKSAVIHCDESVDGLLMKTEAFQQSAK</sequence>
<protein>
    <submittedName>
        <fullName evidence="3">Uncharacterized protein</fullName>
    </submittedName>
</protein>
<reference evidence="3" key="2">
    <citation type="submission" date="2021-04" db="EMBL/GenBank/DDBJ databases">
        <title>Complete Genome Sequences of Macrococcus spp. from dog and cattle.</title>
        <authorList>
            <person name="Schwendener S."/>
            <person name="Perreten V."/>
        </authorList>
    </citation>
    <scope>NUCLEOTIDE SEQUENCE</scope>
    <source>
        <strain evidence="3">Epi0143-OL</strain>
    </source>
</reference>
<evidence type="ECO:0000313" key="2">
    <source>
        <dbReference type="EMBL" id="KAA1039240.1"/>
    </source>
</evidence>
<reference evidence="2 4" key="1">
    <citation type="submission" date="2019-09" db="EMBL/GenBank/DDBJ databases">
        <authorList>
            <person name="Mazhar S."/>
            <person name="Altermann E."/>
            <person name="Hill C."/>
            <person name="Mcauliffe O."/>
        </authorList>
    </citation>
    <scope>NUCLEOTIDE SEQUENCE [LARGE SCALE GENOMIC DNA]</scope>
    <source>
        <strain evidence="2 4">ATCC 51831</strain>
    </source>
</reference>
<keyword evidence="4" id="KW-1185">Reference proteome</keyword>